<reference evidence="6 7" key="1">
    <citation type="submission" date="2020-02" db="EMBL/GenBank/DDBJ databases">
        <authorList>
            <person name="Kim M.K."/>
        </authorList>
    </citation>
    <scope>NUCLEOTIDE SEQUENCE [LARGE SCALE GENOMIC DNA]</scope>
    <source>
        <strain evidence="6 7">17J57-3</strain>
    </source>
</reference>
<dbReference type="GO" id="GO:0003824">
    <property type="term" value="F:catalytic activity"/>
    <property type="evidence" value="ECO:0007669"/>
    <property type="project" value="UniProtKB-ARBA"/>
</dbReference>
<dbReference type="SUPFAM" id="SSF55073">
    <property type="entry name" value="Nucleotide cyclase"/>
    <property type="match status" value="1"/>
</dbReference>
<evidence type="ECO:0000259" key="3">
    <source>
        <dbReference type="PROSITE" id="PS50113"/>
    </source>
</evidence>
<keyword evidence="1" id="KW-0472">Membrane</keyword>
<dbReference type="InterPro" id="IPR000014">
    <property type="entry name" value="PAS"/>
</dbReference>
<dbReference type="InterPro" id="IPR000160">
    <property type="entry name" value="GGDEF_dom"/>
</dbReference>
<dbReference type="Proteomes" id="UP000482155">
    <property type="component" value="Unassembled WGS sequence"/>
</dbReference>
<dbReference type="Pfam" id="PF00990">
    <property type="entry name" value="GGDEF"/>
    <property type="match status" value="1"/>
</dbReference>
<dbReference type="SUPFAM" id="SSF55785">
    <property type="entry name" value="PYP-like sensor domain (PAS domain)"/>
    <property type="match status" value="2"/>
</dbReference>
<feature type="domain" description="EAL" evidence="4">
    <location>
        <begin position="810"/>
        <end position="1063"/>
    </location>
</feature>
<dbReference type="InterPro" id="IPR013655">
    <property type="entry name" value="PAS_fold_3"/>
</dbReference>
<organism evidence="6 7">
    <name type="scientific">Noviherbaspirillum galbum</name>
    <dbReference type="NCBI Taxonomy" id="2709383"/>
    <lineage>
        <taxon>Bacteria</taxon>
        <taxon>Pseudomonadati</taxon>
        <taxon>Pseudomonadota</taxon>
        <taxon>Betaproteobacteria</taxon>
        <taxon>Burkholderiales</taxon>
        <taxon>Oxalobacteraceae</taxon>
        <taxon>Noviherbaspirillum</taxon>
    </lineage>
</organism>
<evidence type="ECO:0000313" key="6">
    <source>
        <dbReference type="EMBL" id="NEX59616.1"/>
    </source>
</evidence>
<accession>A0A6B3SLU6</accession>
<dbReference type="NCBIfam" id="TIGR00229">
    <property type="entry name" value="sensory_box"/>
    <property type="match status" value="1"/>
</dbReference>
<dbReference type="InterPro" id="IPR001610">
    <property type="entry name" value="PAC"/>
</dbReference>
<dbReference type="EMBL" id="JAAIVB010000004">
    <property type="protein sequence ID" value="NEX59616.1"/>
    <property type="molecule type" value="Genomic_DNA"/>
</dbReference>
<dbReference type="FunFam" id="3.30.70.270:FF:000001">
    <property type="entry name" value="Diguanylate cyclase domain protein"/>
    <property type="match status" value="1"/>
</dbReference>
<evidence type="ECO:0000259" key="4">
    <source>
        <dbReference type="PROSITE" id="PS50883"/>
    </source>
</evidence>
<dbReference type="InterPro" id="IPR000700">
    <property type="entry name" value="PAS-assoc_C"/>
</dbReference>
<keyword evidence="7" id="KW-1185">Reference proteome</keyword>
<dbReference type="InterPro" id="IPR052155">
    <property type="entry name" value="Biofilm_reg_signaling"/>
</dbReference>
<dbReference type="PANTHER" id="PTHR44757:SF2">
    <property type="entry name" value="BIOFILM ARCHITECTURE MAINTENANCE PROTEIN MBAA"/>
    <property type="match status" value="1"/>
</dbReference>
<dbReference type="SMART" id="SM00086">
    <property type="entry name" value="PAC"/>
    <property type="match status" value="1"/>
</dbReference>
<dbReference type="Pfam" id="PF08447">
    <property type="entry name" value="PAS_3"/>
    <property type="match status" value="1"/>
</dbReference>
<dbReference type="InterPro" id="IPR043128">
    <property type="entry name" value="Rev_trsase/Diguanyl_cyclase"/>
</dbReference>
<dbReference type="RefSeq" id="WP_163959944.1">
    <property type="nucleotide sequence ID" value="NZ_JAAIVB010000004.1"/>
</dbReference>
<protein>
    <submittedName>
        <fullName evidence="6">EAL domain-containing protein</fullName>
    </submittedName>
</protein>
<evidence type="ECO:0000259" key="2">
    <source>
        <dbReference type="PROSITE" id="PS50112"/>
    </source>
</evidence>
<dbReference type="CDD" id="cd01948">
    <property type="entry name" value="EAL"/>
    <property type="match status" value="1"/>
</dbReference>
<dbReference type="Gene3D" id="3.20.20.450">
    <property type="entry name" value="EAL domain"/>
    <property type="match status" value="1"/>
</dbReference>
<gene>
    <name evidence="6" type="ORF">G3574_00860</name>
</gene>
<dbReference type="SMART" id="SM00091">
    <property type="entry name" value="PAS"/>
    <property type="match status" value="2"/>
</dbReference>
<dbReference type="AlphaFoldDB" id="A0A6B3SLU6"/>
<dbReference type="Gene3D" id="3.30.450.20">
    <property type="entry name" value="PAS domain"/>
    <property type="match status" value="3"/>
</dbReference>
<dbReference type="PANTHER" id="PTHR44757">
    <property type="entry name" value="DIGUANYLATE CYCLASE DGCP"/>
    <property type="match status" value="1"/>
</dbReference>
<dbReference type="InterPro" id="IPR029787">
    <property type="entry name" value="Nucleotide_cyclase"/>
</dbReference>
<comment type="caution">
    <text evidence="6">The sequence shown here is derived from an EMBL/GenBank/DDBJ whole genome shotgun (WGS) entry which is preliminary data.</text>
</comment>
<feature type="transmembrane region" description="Helical" evidence="1">
    <location>
        <begin position="294"/>
        <end position="315"/>
    </location>
</feature>
<dbReference type="InterPro" id="IPR001633">
    <property type="entry name" value="EAL_dom"/>
</dbReference>
<dbReference type="PROSITE" id="PS50113">
    <property type="entry name" value="PAC"/>
    <property type="match status" value="1"/>
</dbReference>
<sequence length="1063" mass="117597">MQRLTDFMQMQGTAPEARVQYRSVRYFLFMLVLACLIPGLLGAMGLFAYEYRQERLQTERDTLQTARALRQAMDNHVLRTQALLQGLALSDALAAGNLERFRNQARDALSASGLGNQITLTERTGRQILSTAVDAGQSLPPHPVPALVDHLFNDTMPVVSNLYVSSVLHRPVVAVLVPVRKDGEITYALGMTILPLTLNAILDSQGLPPGWVATIFDGDGVVVARSREAARFVGQLPADRFYAQLMSDTEGSFSATMRDGVHVLATHTVSPATGWRVAISIPEQEIRAGIVTRMLLLAASVAGLFAVGLPLAWFFSKKIEGAFHGLIAPATALGDGKRITPPTSDIREAMALSHALGAASALLEERQAAMRRLLQFLREGEAKYRALFSYMSEAFVVGEPILDPKGKPVDLRMLEVNENFYRYTGIKEQIVDKALTEVVPTLERIWVERQSRVAQSGRSDTFEGYNQHTGRHFKAYCFSPSPGRFATLFIDVSEQKRLMAELQASETRLALALKAGSTAVWEMDVASGAMSPVNDLLYTMLGAAPEELRTARAWLRRVHDEDRPAIIAMMKEVIDGRRASFWGELRLRGKHGDWHWILSHGIASERDGRGRALRLVGTHTDITERKQAQEQIRQAALHDSLTGLPNRTLVFEFGTREVAAAARKHGKGAVLFIDLDRFKPINDLHGHDAGDQVLKEVSRRLLACTRSEDLVGRLGGDEFVVILPHLDGTMRHATVAVAEHIVQHLSQPYQVDDLTLTLSPSIGISLYPEHGDDISGLIHAADMAMYQAKQSGRATFRFYSPELDREAEALLLLEQRLKQALKSGGLELYYQPIVDIRSGRIISAEALLRLTDDASQPVGPDRFIPVAESAGLIGQMGEWVVRQACRQQRAWRNEGIDISVSFNVSPMQFRQRDFAETIGGIIRQYRVDPACLHVEVTESAIMDNLEQAIEVLNRIKALGVKVSLDDFGTGYSSLSRLSALPLDKLKVDQSFIRHIRSDHASRLVTDAIIALGTSLQLEVIGEGIETYDALRYLEEKGCSQAQGYLFSKPLPAAEFAAWCRQHG</sequence>
<dbReference type="NCBIfam" id="TIGR00254">
    <property type="entry name" value="GGDEF"/>
    <property type="match status" value="1"/>
</dbReference>
<keyword evidence="1" id="KW-1133">Transmembrane helix</keyword>
<dbReference type="InterPro" id="IPR035919">
    <property type="entry name" value="EAL_sf"/>
</dbReference>
<dbReference type="PROSITE" id="PS50883">
    <property type="entry name" value="EAL"/>
    <property type="match status" value="1"/>
</dbReference>
<dbReference type="InterPro" id="IPR035965">
    <property type="entry name" value="PAS-like_dom_sf"/>
</dbReference>
<dbReference type="SMART" id="SM00267">
    <property type="entry name" value="GGDEF"/>
    <property type="match status" value="1"/>
</dbReference>
<keyword evidence="1" id="KW-0812">Transmembrane</keyword>
<evidence type="ECO:0000313" key="7">
    <source>
        <dbReference type="Proteomes" id="UP000482155"/>
    </source>
</evidence>
<dbReference type="CDD" id="cd00130">
    <property type="entry name" value="PAS"/>
    <property type="match status" value="1"/>
</dbReference>
<feature type="domain" description="GGDEF" evidence="5">
    <location>
        <begin position="666"/>
        <end position="801"/>
    </location>
</feature>
<evidence type="ECO:0000256" key="1">
    <source>
        <dbReference type="SAM" id="Phobius"/>
    </source>
</evidence>
<dbReference type="Pfam" id="PF00563">
    <property type="entry name" value="EAL"/>
    <property type="match status" value="1"/>
</dbReference>
<name>A0A6B3SLU6_9BURK</name>
<evidence type="ECO:0000259" key="5">
    <source>
        <dbReference type="PROSITE" id="PS50887"/>
    </source>
</evidence>
<dbReference type="PROSITE" id="PS50887">
    <property type="entry name" value="GGDEF"/>
    <property type="match status" value="1"/>
</dbReference>
<feature type="transmembrane region" description="Helical" evidence="1">
    <location>
        <begin position="26"/>
        <end position="49"/>
    </location>
</feature>
<feature type="domain" description="PAC" evidence="3">
    <location>
        <begin position="581"/>
        <end position="634"/>
    </location>
</feature>
<dbReference type="SUPFAM" id="SSF141868">
    <property type="entry name" value="EAL domain-like"/>
    <property type="match status" value="1"/>
</dbReference>
<dbReference type="PROSITE" id="PS50112">
    <property type="entry name" value="PAS"/>
    <property type="match status" value="1"/>
</dbReference>
<proteinExistence type="predicted"/>
<feature type="domain" description="PAS" evidence="2">
    <location>
        <begin position="505"/>
        <end position="577"/>
    </location>
</feature>
<dbReference type="SMART" id="SM00052">
    <property type="entry name" value="EAL"/>
    <property type="match status" value="1"/>
</dbReference>
<dbReference type="Gene3D" id="3.30.70.270">
    <property type="match status" value="1"/>
</dbReference>
<dbReference type="CDD" id="cd01949">
    <property type="entry name" value="GGDEF"/>
    <property type="match status" value="1"/>
</dbReference>
<dbReference type="CDD" id="cd18774">
    <property type="entry name" value="PDC2_HK_sensor"/>
    <property type="match status" value="1"/>
</dbReference>